<reference evidence="2" key="1">
    <citation type="journal article" date="2015" name="Nature">
        <title>Complex archaea that bridge the gap between prokaryotes and eukaryotes.</title>
        <authorList>
            <person name="Spang A."/>
            <person name="Saw J.H."/>
            <person name="Jorgensen S.L."/>
            <person name="Zaremba-Niedzwiedzka K."/>
            <person name="Martijn J."/>
            <person name="Lind A.E."/>
            <person name="van Eijk R."/>
            <person name="Schleper C."/>
            <person name="Guy L."/>
            <person name="Ettema T.J."/>
        </authorList>
    </citation>
    <scope>NUCLEOTIDE SEQUENCE</scope>
</reference>
<evidence type="ECO:0000256" key="1">
    <source>
        <dbReference type="SAM" id="Coils"/>
    </source>
</evidence>
<accession>A0A0F9BE78</accession>
<name>A0A0F9BE78_9ZZZZ</name>
<dbReference type="EMBL" id="LAZR01052535">
    <property type="protein sequence ID" value="KKK82731.1"/>
    <property type="molecule type" value="Genomic_DNA"/>
</dbReference>
<keyword evidence="1" id="KW-0175">Coiled coil</keyword>
<proteinExistence type="predicted"/>
<evidence type="ECO:0000313" key="2">
    <source>
        <dbReference type="EMBL" id="KKK82731.1"/>
    </source>
</evidence>
<comment type="caution">
    <text evidence="2">The sequence shown here is derived from an EMBL/GenBank/DDBJ whole genome shotgun (WGS) entry which is preliminary data.</text>
</comment>
<feature type="coiled-coil region" evidence="1">
    <location>
        <begin position="32"/>
        <end position="59"/>
    </location>
</feature>
<dbReference type="AlphaFoldDB" id="A0A0F9BE78"/>
<protein>
    <submittedName>
        <fullName evidence="2">Uncharacterized protein</fullName>
    </submittedName>
</protein>
<organism evidence="2">
    <name type="scientific">marine sediment metagenome</name>
    <dbReference type="NCBI Taxonomy" id="412755"/>
    <lineage>
        <taxon>unclassified sequences</taxon>
        <taxon>metagenomes</taxon>
        <taxon>ecological metagenomes</taxon>
    </lineage>
</organism>
<feature type="non-terminal residue" evidence="2">
    <location>
        <position position="1"/>
    </location>
</feature>
<gene>
    <name evidence="2" type="ORF">LCGC14_2800480</name>
</gene>
<sequence>KNTLEDSLSSFSVFTNHFFELLDLSEADIGRLRELLVVLAEVEQSLKLAEIKARETKERVMREEGITEWQIRSDNITKLISRFTIFTHKKAAGVMAGLEIEEGSQAGELTLF</sequence>